<dbReference type="EMBL" id="CAADRP010000271">
    <property type="protein sequence ID" value="VFU26151.1"/>
    <property type="molecule type" value="Genomic_DNA"/>
</dbReference>
<reference evidence="1" key="1">
    <citation type="submission" date="2019-03" db="EMBL/GenBank/DDBJ databases">
        <authorList>
            <person name="Mank J."/>
            <person name="Almeida P."/>
        </authorList>
    </citation>
    <scope>NUCLEOTIDE SEQUENCE</scope>
    <source>
        <strain evidence="1">78183</strain>
    </source>
</reference>
<sequence>MQTRKTLSWIKEEITRSISVSLMIYIITGHTFQMHIPFLHSRYENPRSNWSYSNKPVVLRFHKRYFQILYLKQLFEFLMICN</sequence>
<gene>
    <name evidence="1" type="ORF">SVIM_LOCUS66352</name>
</gene>
<proteinExistence type="predicted"/>
<organism evidence="1">
    <name type="scientific">Salix viminalis</name>
    <name type="common">Common osier</name>
    <name type="synonym">Basket willow</name>
    <dbReference type="NCBI Taxonomy" id="40686"/>
    <lineage>
        <taxon>Eukaryota</taxon>
        <taxon>Viridiplantae</taxon>
        <taxon>Streptophyta</taxon>
        <taxon>Embryophyta</taxon>
        <taxon>Tracheophyta</taxon>
        <taxon>Spermatophyta</taxon>
        <taxon>Magnoliopsida</taxon>
        <taxon>eudicotyledons</taxon>
        <taxon>Gunneridae</taxon>
        <taxon>Pentapetalae</taxon>
        <taxon>rosids</taxon>
        <taxon>fabids</taxon>
        <taxon>Malpighiales</taxon>
        <taxon>Salicaceae</taxon>
        <taxon>Saliceae</taxon>
        <taxon>Salix</taxon>
    </lineage>
</organism>
<dbReference type="AlphaFoldDB" id="A0A6N2KCK9"/>
<accession>A0A6N2KCK9</accession>
<evidence type="ECO:0000313" key="1">
    <source>
        <dbReference type="EMBL" id="VFU26151.1"/>
    </source>
</evidence>
<name>A0A6N2KCK9_SALVM</name>
<protein>
    <submittedName>
        <fullName evidence="1">Uncharacterized protein</fullName>
    </submittedName>
</protein>